<feature type="region of interest" description="Disordered" evidence="1">
    <location>
        <begin position="1"/>
        <end position="36"/>
    </location>
</feature>
<sequence>MMGTTASFHRNNTWRQFGSKTDNSITPQPLSNNNHSAFVQPNKAAAILAQINTKDHYLHGSLLPLLNTGIIHWCRREGRAIHKGGLKLPASVAR</sequence>
<dbReference type="Proteomes" id="UP001171122">
    <property type="component" value="Unassembled WGS sequence"/>
</dbReference>
<evidence type="ECO:0000313" key="2">
    <source>
        <dbReference type="EMBL" id="MDL2333375.1"/>
    </source>
</evidence>
<name>A0AAW7B6A6_9HYPH</name>
<evidence type="ECO:0000313" key="3">
    <source>
        <dbReference type="Proteomes" id="UP001171122"/>
    </source>
</evidence>
<accession>A0AAW7B6A6</accession>
<proteinExistence type="predicted"/>
<evidence type="ECO:0000256" key="1">
    <source>
        <dbReference type="SAM" id="MobiDB-lite"/>
    </source>
</evidence>
<dbReference type="AlphaFoldDB" id="A0AAW7B6A6"/>
<organism evidence="2 3">
    <name type="scientific">Brucella inopinata</name>
    <dbReference type="NCBI Taxonomy" id="1218315"/>
    <lineage>
        <taxon>Bacteria</taxon>
        <taxon>Pseudomonadati</taxon>
        <taxon>Pseudomonadota</taxon>
        <taxon>Alphaproteobacteria</taxon>
        <taxon>Hyphomicrobiales</taxon>
        <taxon>Brucellaceae</taxon>
        <taxon>Brucella/Ochrobactrum group</taxon>
        <taxon>Brucella</taxon>
    </lineage>
</organism>
<reference evidence="2" key="1">
    <citation type="journal article" date="2023" name="Front. Microbiol.">
        <title>Isolation of Brucella inopinata from a White's tree frog (Litoria caerulea): pose exotic frogs a potential risk to human health?</title>
        <authorList>
            <person name="Scholz H.C."/>
            <person name="Heckers K.O."/>
            <person name="Appelt S."/>
            <person name="Geier-Doemling D."/>
            <person name="Schlegel P."/>
            <person name="Wattam A.R."/>
        </authorList>
    </citation>
    <scope>NUCLEOTIDE SEQUENCE</scope>
    <source>
        <strain evidence="2">FO700662</strain>
    </source>
</reference>
<keyword evidence="3" id="KW-1185">Reference proteome</keyword>
<feature type="non-terminal residue" evidence="2">
    <location>
        <position position="94"/>
    </location>
</feature>
<gene>
    <name evidence="2" type="ORF">P8A28_10610</name>
</gene>
<dbReference type="EMBL" id="JARQXC010000014">
    <property type="protein sequence ID" value="MDL2333375.1"/>
    <property type="molecule type" value="Genomic_DNA"/>
</dbReference>
<comment type="caution">
    <text evidence="2">The sequence shown here is derived from an EMBL/GenBank/DDBJ whole genome shotgun (WGS) entry which is preliminary data.</text>
</comment>
<dbReference type="RefSeq" id="WP_285520474.1">
    <property type="nucleotide sequence ID" value="NZ_JARQXC010000014.1"/>
</dbReference>
<protein>
    <submittedName>
        <fullName evidence="2">Uncharacterized protein</fullName>
    </submittedName>
</protein>